<evidence type="ECO:0000256" key="2">
    <source>
        <dbReference type="SAM" id="SignalP"/>
    </source>
</evidence>
<dbReference type="Gene3D" id="1.25.40.10">
    <property type="entry name" value="Tetratricopeptide repeat domain"/>
    <property type="match status" value="1"/>
</dbReference>
<name>A0A538SUA7_UNCEI</name>
<reference evidence="3 4" key="1">
    <citation type="journal article" date="2019" name="Nat. Microbiol.">
        <title>Mediterranean grassland soil C-N compound turnover is dependent on rainfall and depth, and is mediated by genomically divergent microorganisms.</title>
        <authorList>
            <person name="Diamond S."/>
            <person name="Andeer P.F."/>
            <person name="Li Z."/>
            <person name="Crits-Christoph A."/>
            <person name="Burstein D."/>
            <person name="Anantharaman K."/>
            <person name="Lane K.R."/>
            <person name="Thomas B.C."/>
            <person name="Pan C."/>
            <person name="Northen T.R."/>
            <person name="Banfield J.F."/>
        </authorList>
    </citation>
    <scope>NUCLEOTIDE SEQUENCE [LARGE SCALE GENOMIC DNA]</scope>
    <source>
        <strain evidence="3">WS_4</strain>
    </source>
</reference>
<dbReference type="PANTHER" id="PTHR39328">
    <property type="entry name" value="BLL2871 PROTEIN"/>
    <property type="match status" value="1"/>
</dbReference>
<protein>
    <submittedName>
        <fullName evidence="3">DUF1028 domain-containing protein</fullName>
    </submittedName>
</protein>
<accession>A0A538SUA7</accession>
<feature type="signal peptide" evidence="2">
    <location>
        <begin position="1"/>
        <end position="21"/>
    </location>
</feature>
<proteinExistence type="predicted"/>
<keyword evidence="1" id="KW-0802">TPR repeat</keyword>
<evidence type="ECO:0000256" key="1">
    <source>
        <dbReference type="PROSITE-ProRule" id="PRU00339"/>
    </source>
</evidence>
<dbReference type="SUPFAM" id="SSF48452">
    <property type="entry name" value="TPR-like"/>
    <property type="match status" value="1"/>
</dbReference>
<dbReference type="SUPFAM" id="SSF56235">
    <property type="entry name" value="N-terminal nucleophile aminohydrolases (Ntn hydrolases)"/>
    <property type="match status" value="1"/>
</dbReference>
<dbReference type="EMBL" id="VBOU01000046">
    <property type="protein sequence ID" value="TMQ54983.1"/>
    <property type="molecule type" value="Genomic_DNA"/>
</dbReference>
<organism evidence="3 4">
    <name type="scientific">Eiseniibacteriota bacterium</name>
    <dbReference type="NCBI Taxonomy" id="2212470"/>
    <lineage>
        <taxon>Bacteria</taxon>
        <taxon>Candidatus Eiseniibacteriota</taxon>
    </lineage>
</organism>
<keyword evidence="2" id="KW-0732">Signal</keyword>
<dbReference type="Proteomes" id="UP000319829">
    <property type="component" value="Unassembled WGS sequence"/>
</dbReference>
<comment type="caution">
    <text evidence="3">The sequence shown here is derived from an EMBL/GenBank/DDBJ whole genome shotgun (WGS) entry which is preliminary data.</text>
</comment>
<dbReference type="InterPro" id="IPR010430">
    <property type="entry name" value="DUF1028"/>
</dbReference>
<sequence>MSRRAIRVVAMLSVVAVAACASPAWCTFSIVAYDSVTQELGVAVQSRAFSVGMAVPWAEAGVGAIATQASTNESFGPMGLAMLRSGKPAPEVMRTLLAADSGSAHRQLGIVDARGRSANFTGKLCSDWAGGLTGPGYAIQGNILAGEAVVQGMQRAFLETRGELAERLLAALVAAQAAGGDRRGMESAALVVVRPSDQYPEYRTRYVDLRVEDHKDPINELIRVYRILEGQRLAEAHIRYAESYEKAGRADLARVERDRVAESMAHALARKDVDASTLNGLAWICATNSVHLAEALQAAERASALEPKSTEILDTLAEVHYRSGNVAKAIEVESRALSYSPNDQYLKDQINRFKSGIK</sequence>
<dbReference type="Pfam" id="PF06267">
    <property type="entry name" value="DUF1028"/>
    <property type="match status" value="1"/>
</dbReference>
<feature type="chain" id="PRO_5021953626" evidence="2">
    <location>
        <begin position="22"/>
        <end position="358"/>
    </location>
</feature>
<gene>
    <name evidence="3" type="ORF">E6K74_04495</name>
</gene>
<evidence type="ECO:0000313" key="3">
    <source>
        <dbReference type="EMBL" id="TMQ54983.1"/>
    </source>
</evidence>
<dbReference type="PROSITE" id="PS50005">
    <property type="entry name" value="TPR"/>
    <property type="match status" value="1"/>
</dbReference>
<dbReference type="Gene3D" id="3.60.20.10">
    <property type="entry name" value="Glutamine Phosphoribosylpyrophosphate, subunit 1, domain 1"/>
    <property type="match status" value="1"/>
</dbReference>
<dbReference type="InterPro" id="IPR019734">
    <property type="entry name" value="TPR_rpt"/>
</dbReference>
<dbReference type="InterPro" id="IPR011990">
    <property type="entry name" value="TPR-like_helical_dom_sf"/>
</dbReference>
<dbReference type="InterPro" id="IPR029055">
    <property type="entry name" value="Ntn_hydrolases_N"/>
</dbReference>
<dbReference type="PANTHER" id="PTHR39328:SF1">
    <property type="entry name" value="BLL2871 PROTEIN"/>
    <property type="match status" value="1"/>
</dbReference>
<dbReference type="PROSITE" id="PS51257">
    <property type="entry name" value="PROKAR_LIPOPROTEIN"/>
    <property type="match status" value="1"/>
</dbReference>
<feature type="repeat" description="TPR" evidence="1">
    <location>
        <begin position="310"/>
        <end position="343"/>
    </location>
</feature>
<evidence type="ECO:0000313" key="4">
    <source>
        <dbReference type="Proteomes" id="UP000319829"/>
    </source>
</evidence>
<dbReference type="AlphaFoldDB" id="A0A538SUA7"/>